<dbReference type="InterPro" id="IPR029149">
    <property type="entry name" value="Creatin/AminoP/Spt16_N"/>
</dbReference>
<proteinExistence type="predicted"/>
<dbReference type="Gene3D" id="3.40.350.10">
    <property type="entry name" value="Creatinase/prolidase N-terminal domain"/>
    <property type="match status" value="1"/>
</dbReference>
<evidence type="ECO:0000313" key="3">
    <source>
        <dbReference type="EMBL" id="KDQ55752.1"/>
    </source>
</evidence>
<dbReference type="InterPro" id="IPR051681">
    <property type="entry name" value="Ser/Thr_Kinases-Pseudokinases"/>
</dbReference>
<dbReference type="Gene3D" id="3.30.200.20">
    <property type="entry name" value="Phosphorylase Kinase, domain 1"/>
    <property type="match status" value="1"/>
</dbReference>
<dbReference type="SUPFAM" id="SSF56112">
    <property type="entry name" value="Protein kinase-like (PK-like)"/>
    <property type="match status" value="1"/>
</dbReference>
<dbReference type="InterPro" id="IPR001245">
    <property type="entry name" value="Ser-Thr/Tyr_kinase_cat_dom"/>
</dbReference>
<dbReference type="AlphaFoldDB" id="A0A067PWU1"/>
<dbReference type="Proteomes" id="UP000027265">
    <property type="component" value="Unassembled WGS sequence"/>
</dbReference>
<keyword evidence="1" id="KW-0472">Membrane</keyword>
<dbReference type="InterPro" id="IPR000719">
    <property type="entry name" value="Prot_kinase_dom"/>
</dbReference>
<evidence type="ECO:0000259" key="2">
    <source>
        <dbReference type="PROSITE" id="PS50011"/>
    </source>
</evidence>
<dbReference type="GO" id="GO:0005524">
    <property type="term" value="F:ATP binding"/>
    <property type="evidence" value="ECO:0007669"/>
    <property type="project" value="InterPro"/>
</dbReference>
<dbReference type="PANTHER" id="PTHR44329">
    <property type="entry name" value="SERINE/THREONINE-PROTEIN KINASE TNNI3K-RELATED"/>
    <property type="match status" value="1"/>
</dbReference>
<dbReference type="InterPro" id="IPR011009">
    <property type="entry name" value="Kinase-like_dom_sf"/>
</dbReference>
<sequence length="586" mass="66549">MSPLRDWIKDNDGFATLILSPFVTAFVLYLHANSMFRSYLYVSLERTILFTDFEADSLTRTHLKEHLNISLRPYTVVLRSLKKEFKNSSGKIILLPEYTPYSLFDIVRNCCKFAVPDELEQFEQGFEKSIFQWQTDSRFLTQPKGALLKESTTTYFRLKTLVNFKIRDPIEDEFRPTPHHTLELLLRWLEDMLKSADACRFISQLRGKAAASYLGALSEAHRWMQDPQFANSVFREVQSVQSVRQQTFDILLSLSKSSYEFPPSIKFDGEIKCDEGSAAGSGGFATVARGTWLRAVEGSVAECREGAGEGNVTVKRYIEDEVAVKTLAALTSEKRADVLDWARKLLRQECVLWSQLNHPSIVRFYGVWDCVVEVKKDITVQIPRMILEWVGTDMRTYTSRTISNYHIDRLLLDIAAGLKYLNTLGAVHGDISSNNILVTPDGHAKLCDFGLATIAESLKPTMTVPVEKLVGYTLPYTAPEMLELINTGGISRATHASDIYAFAIICWELYSGTDPFRGRPESEVNAHVCGGHRLDRPAPRTDIEMTDDLWALVQDCWNQDPLRRPQAQKVLRKLRAFKVDSKGNDR</sequence>
<dbReference type="Gene3D" id="1.10.510.10">
    <property type="entry name" value="Transferase(Phosphotransferase) domain 1"/>
    <property type="match status" value="1"/>
</dbReference>
<evidence type="ECO:0000256" key="1">
    <source>
        <dbReference type="SAM" id="Phobius"/>
    </source>
</evidence>
<dbReference type="HOGENOM" id="CLU_021982_0_0_1"/>
<feature type="domain" description="Protein kinase" evidence="2">
    <location>
        <begin position="273"/>
        <end position="578"/>
    </location>
</feature>
<organism evidence="3 4">
    <name type="scientific">Jaapia argillacea MUCL 33604</name>
    <dbReference type="NCBI Taxonomy" id="933084"/>
    <lineage>
        <taxon>Eukaryota</taxon>
        <taxon>Fungi</taxon>
        <taxon>Dikarya</taxon>
        <taxon>Basidiomycota</taxon>
        <taxon>Agaricomycotina</taxon>
        <taxon>Agaricomycetes</taxon>
        <taxon>Agaricomycetidae</taxon>
        <taxon>Jaapiales</taxon>
        <taxon>Jaapiaceae</taxon>
        <taxon>Jaapia</taxon>
    </lineage>
</organism>
<dbReference type="Pfam" id="PF07714">
    <property type="entry name" value="PK_Tyr_Ser-Thr"/>
    <property type="match status" value="1"/>
</dbReference>
<keyword evidence="1" id="KW-0812">Transmembrane</keyword>
<accession>A0A067PWU1</accession>
<evidence type="ECO:0000313" key="4">
    <source>
        <dbReference type="Proteomes" id="UP000027265"/>
    </source>
</evidence>
<dbReference type="GO" id="GO:0004674">
    <property type="term" value="F:protein serine/threonine kinase activity"/>
    <property type="evidence" value="ECO:0007669"/>
    <property type="project" value="TreeGrafter"/>
</dbReference>
<dbReference type="InParanoid" id="A0A067PWU1"/>
<dbReference type="PROSITE" id="PS50011">
    <property type="entry name" value="PROTEIN_KINASE_DOM"/>
    <property type="match status" value="1"/>
</dbReference>
<keyword evidence="4" id="KW-1185">Reference proteome</keyword>
<keyword evidence="1" id="KW-1133">Transmembrane helix</keyword>
<dbReference type="EMBL" id="KL197724">
    <property type="protein sequence ID" value="KDQ55752.1"/>
    <property type="molecule type" value="Genomic_DNA"/>
</dbReference>
<dbReference type="OrthoDB" id="413582at2759"/>
<feature type="transmembrane region" description="Helical" evidence="1">
    <location>
        <begin position="12"/>
        <end position="32"/>
    </location>
</feature>
<gene>
    <name evidence="3" type="ORF">JAAARDRAFT_328889</name>
</gene>
<reference evidence="4" key="1">
    <citation type="journal article" date="2014" name="Proc. Natl. Acad. Sci. U.S.A.">
        <title>Extensive sampling of basidiomycete genomes demonstrates inadequacy of the white-rot/brown-rot paradigm for wood decay fungi.</title>
        <authorList>
            <person name="Riley R."/>
            <person name="Salamov A.A."/>
            <person name="Brown D.W."/>
            <person name="Nagy L.G."/>
            <person name="Floudas D."/>
            <person name="Held B.W."/>
            <person name="Levasseur A."/>
            <person name="Lombard V."/>
            <person name="Morin E."/>
            <person name="Otillar R."/>
            <person name="Lindquist E.A."/>
            <person name="Sun H."/>
            <person name="LaButti K.M."/>
            <person name="Schmutz J."/>
            <person name="Jabbour D."/>
            <person name="Luo H."/>
            <person name="Baker S.E."/>
            <person name="Pisabarro A.G."/>
            <person name="Walton J.D."/>
            <person name="Blanchette R.A."/>
            <person name="Henrissat B."/>
            <person name="Martin F."/>
            <person name="Cullen D."/>
            <person name="Hibbett D.S."/>
            <person name="Grigoriev I.V."/>
        </authorList>
    </citation>
    <scope>NUCLEOTIDE SEQUENCE [LARGE SCALE GENOMIC DNA]</scope>
    <source>
        <strain evidence="4">MUCL 33604</strain>
    </source>
</reference>
<dbReference type="STRING" id="933084.A0A067PWU1"/>
<protein>
    <recommendedName>
        <fullName evidence="2">Protein kinase domain-containing protein</fullName>
    </recommendedName>
</protein>
<name>A0A067PWU1_9AGAM</name>